<dbReference type="SUPFAM" id="SSF52172">
    <property type="entry name" value="CheY-like"/>
    <property type="match status" value="1"/>
</dbReference>
<dbReference type="AlphaFoldDB" id="A0A7W4YD74"/>
<dbReference type="EMBL" id="JACHVX010000011">
    <property type="protein sequence ID" value="MBB2925508.1"/>
    <property type="molecule type" value="Genomic_DNA"/>
</dbReference>
<dbReference type="InterPro" id="IPR005561">
    <property type="entry name" value="ANTAR"/>
</dbReference>
<name>A0A7W4YD74_9CELL</name>
<evidence type="ECO:0000313" key="3">
    <source>
        <dbReference type="EMBL" id="MBB2925508.1"/>
    </source>
</evidence>
<evidence type="ECO:0000259" key="2">
    <source>
        <dbReference type="PROSITE" id="PS50921"/>
    </source>
</evidence>
<reference evidence="3 4" key="2">
    <citation type="submission" date="2020-08" db="EMBL/GenBank/DDBJ databases">
        <authorList>
            <person name="Partida-Martinez L."/>
            <person name="Huntemann M."/>
            <person name="Clum A."/>
            <person name="Wang J."/>
            <person name="Palaniappan K."/>
            <person name="Ritter S."/>
            <person name="Chen I.-M."/>
            <person name="Stamatis D."/>
            <person name="Reddy T."/>
            <person name="O'Malley R."/>
            <person name="Daum C."/>
            <person name="Shapiro N."/>
            <person name="Ivanova N."/>
            <person name="Kyrpides N."/>
            <person name="Woyke T."/>
        </authorList>
    </citation>
    <scope>NUCLEOTIDE SEQUENCE [LARGE SCALE GENOMIC DNA]</scope>
    <source>
        <strain evidence="3 4">RAS26</strain>
    </source>
</reference>
<dbReference type="Pfam" id="PF03861">
    <property type="entry name" value="ANTAR"/>
    <property type="match status" value="1"/>
</dbReference>
<protein>
    <submittedName>
        <fullName evidence="3">AmiR/NasT family two-component response regulator</fullName>
    </submittedName>
</protein>
<dbReference type="PROSITE" id="PS50921">
    <property type="entry name" value="ANTAR"/>
    <property type="match status" value="1"/>
</dbReference>
<organism evidence="3 4">
    <name type="scientific">Cellulomonas cellasea</name>
    <dbReference type="NCBI Taxonomy" id="43670"/>
    <lineage>
        <taxon>Bacteria</taxon>
        <taxon>Bacillati</taxon>
        <taxon>Actinomycetota</taxon>
        <taxon>Actinomycetes</taxon>
        <taxon>Micrococcales</taxon>
        <taxon>Cellulomonadaceae</taxon>
        <taxon>Cellulomonas</taxon>
    </lineage>
</organism>
<dbReference type="SMART" id="SM01012">
    <property type="entry name" value="ANTAR"/>
    <property type="match status" value="1"/>
</dbReference>
<proteinExistence type="predicted"/>
<reference evidence="3 4" key="1">
    <citation type="submission" date="2020-08" db="EMBL/GenBank/DDBJ databases">
        <title>The Agave Microbiome: Exploring the role of microbial communities in plant adaptations to desert environments.</title>
        <authorList>
            <person name="Partida-Martinez L.P."/>
        </authorList>
    </citation>
    <scope>NUCLEOTIDE SEQUENCE [LARGE SCALE GENOMIC DNA]</scope>
    <source>
        <strain evidence="3 4">RAS26</strain>
    </source>
</reference>
<dbReference type="InterPro" id="IPR011006">
    <property type="entry name" value="CheY-like_superfamily"/>
</dbReference>
<sequence>MGRLARAQAFTDELTQATRVYLRWASGSPSAPDLRTALSEYTVLNQATGIVMARQRCSHEDALQVLRDTAARSGAPLHDAADTVVQEVTGATATPPAPFIPRRPPRTPAQHT</sequence>
<dbReference type="Gene3D" id="1.10.10.10">
    <property type="entry name" value="Winged helix-like DNA-binding domain superfamily/Winged helix DNA-binding domain"/>
    <property type="match status" value="1"/>
</dbReference>
<comment type="caution">
    <text evidence="3">The sequence shown here is derived from an EMBL/GenBank/DDBJ whole genome shotgun (WGS) entry which is preliminary data.</text>
</comment>
<dbReference type="InterPro" id="IPR036388">
    <property type="entry name" value="WH-like_DNA-bd_sf"/>
</dbReference>
<feature type="domain" description="ANTAR" evidence="2">
    <location>
        <begin position="24"/>
        <end position="85"/>
    </location>
</feature>
<dbReference type="RefSeq" id="WP_183298218.1">
    <property type="nucleotide sequence ID" value="NZ_JACHVX010000011.1"/>
</dbReference>
<dbReference type="Proteomes" id="UP000518206">
    <property type="component" value="Unassembled WGS sequence"/>
</dbReference>
<gene>
    <name evidence="3" type="ORF">FHR80_004455</name>
</gene>
<feature type="region of interest" description="Disordered" evidence="1">
    <location>
        <begin position="89"/>
        <end position="112"/>
    </location>
</feature>
<evidence type="ECO:0000256" key="1">
    <source>
        <dbReference type="SAM" id="MobiDB-lite"/>
    </source>
</evidence>
<evidence type="ECO:0000313" key="4">
    <source>
        <dbReference type="Proteomes" id="UP000518206"/>
    </source>
</evidence>
<accession>A0A7W4YD74</accession>
<dbReference type="GO" id="GO:0003723">
    <property type="term" value="F:RNA binding"/>
    <property type="evidence" value="ECO:0007669"/>
    <property type="project" value="InterPro"/>
</dbReference>